<organism evidence="2 3">
    <name type="scientific">Rubripirellula obstinata</name>
    <dbReference type="NCBI Taxonomy" id="406547"/>
    <lineage>
        <taxon>Bacteria</taxon>
        <taxon>Pseudomonadati</taxon>
        <taxon>Planctomycetota</taxon>
        <taxon>Planctomycetia</taxon>
        <taxon>Pirellulales</taxon>
        <taxon>Pirellulaceae</taxon>
        <taxon>Rubripirellula</taxon>
    </lineage>
</organism>
<name>A0A5B1CMH3_9BACT</name>
<feature type="compositionally biased region" description="Basic and acidic residues" evidence="1">
    <location>
        <begin position="1"/>
        <end position="10"/>
    </location>
</feature>
<reference evidence="2 3" key="1">
    <citation type="submission" date="2019-08" db="EMBL/GenBank/DDBJ databases">
        <title>Deep-cultivation of Planctomycetes and their phenomic and genomic characterization uncovers novel biology.</title>
        <authorList>
            <person name="Wiegand S."/>
            <person name="Jogler M."/>
            <person name="Boedeker C."/>
            <person name="Pinto D."/>
            <person name="Vollmers J."/>
            <person name="Rivas-Marin E."/>
            <person name="Kohn T."/>
            <person name="Peeters S.H."/>
            <person name="Heuer A."/>
            <person name="Rast P."/>
            <person name="Oberbeckmann S."/>
            <person name="Bunk B."/>
            <person name="Jeske O."/>
            <person name="Meyerdierks A."/>
            <person name="Storesund J.E."/>
            <person name="Kallscheuer N."/>
            <person name="Luecker S."/>
            <person name="Lage O.M."/>
            <person name="Pohl T."/>
            <person name="Merkel B.J."/>
            <person name="Hornburger P."/>
            <person name="Mueller R.-W."/>
            <person name="Bruemmer F."/>
            <person name="Labrenz M."/>
            <person name="Spormann A.M."/>
            <person name="Op Den Camp H."/>
            <person name="Overmann J."/>
            <person name="Amann R."/>
            <person name="Jetten M.S.M."/>
            <person name="Mascher T."/>
            <person name="Medema M.H."/>
            <person name="Devos D.P."/>
            <person name="Kaster A.-K."/>
            <person name="Ovreas L."/>
            <person name="Rohde M."/>
            <person name="Galperin M.Y."/>
            <person name="Jogler C."/>
        </authorList>
    </citation>
    <scope>NUCLEOTIDE SEQUENCE [LARGE SCALE GENOMIC DNA]</scope>
    <source>
        <strain evidence="2 3">LF1</strain>
    </source>
</reference>
<proteinExistence type="predicted"/>
<evidence type="ECO:0000313" key="2">
    <source>
        <dbReference type="EMBL" id="KAA1262258.1"/>
    </source>
</evidence>
<dbReference type="EMBL" id="VRLW01000001">
    <property type="protein sequence ID" value="KAA1262258.1"/>
    <property type="molecule type" value="Genomic_DNA"/>
</dbReference>
<feature type="region of interest" description="Disordered" evidence="1">
    <location>
        <begin position="1"/>
        <end position="38"/>
    </location>
</feature>
<dbReference type="AlphaFoldDB" id="A0A5B1CMH3"/>
<keyword evidence="3" id="KW-1185">Reference proteome</keyword>
<evidence type="ECO:0000313" key="3">
    <source>
        <dbReference type="Proteomes" id="UP000322699"/>
    </source>
</evidence>
<accession>A0A5B1CMH3</accession>
<sequence length="56" mass="6095">MCKIEERKVESAAPDGATNKQPAAVTNPVKAAERAKPNVTDPLPWLIQRLLKKTVA</sequence>
<evidence type="ECO:0000256" key="1">
    <source>
        <dbReference type="SAM" id="MobiDB-lite"/>
    </source>
</evidence>
<dbReference type="RefSeq" id="WP_157593875.1">
    <property type="nucleotide sequence ID" value="NZ_LWSK01000008.1"/>
</dbReference>
<protein>
    <submittedName>
        <fullName evidence="2">Uncharacterized protein</fullName>
    </submittedName>
</protein>
<comment type="caution">
    <text evidence="2">The sequence shown here is derived from an EMBL/GenBank/DDBJ whole genome shotgun (WGS) entry which is preliminary data.</text>
</comment>
<gene>
    <name evidence="2" type="ORF">LF1_48210</name>
</gene>
<dbReference type="Proteomes" id="UP000322699">
    <property type="component" value="Unassembled WGS sequence"/>
</dbReference>